<proteinExistence type="predicted"/>
<dbReference type="AlphaFoldDB" id="A0A8H7V9X5"/>
<evidence type="ECO:0000313" key="1">
    <source>
        <dbReference type="EMBL" id="KAG2210952.1"/>
    </source>
</evidence>
<organism evidence="1 2">
    <name type="scientific">Mucor saturninus</name>
    <dbReference type="NCBI Taxonomy" id="64648"/>
    <lineage>
        <taxon>Eukaryota</taxon>
        <taxon>Fungi</taxon>
        <taxon>Fungi incertae sedis</taxon>
        <taxon>Mucoromycota</taxon>
        <taxon>Mucoromycotina</taxon>
        <taxon>Mucoromycetes</taxon>
        <taxon>Mucorales</taxon>
        <taxon>Mucorineae</taxon>
        <taxon>Mucoraceae</taxon>
        <taxon>Mucor</taxon>
    </lineage>
</organism>
<reference evidence="1" key="1">
    <citation type="submission" date="2020-12" db="EMBL/GenBank/DDBJ databases">
        <title>Metabolic potential, ecology and presence of endohyphal bacteria is reflected in genomic diversity of Mucoromycotina.</title>
        <authorList>
            <person name="Muszewska A."/>
            <person name="Okrasinska A."/>
            <person name="Steczkiewicz K."/>
            <person name="Drgas O."/>
            <person name="Orlowska M."/>
            <person name="Perlinska-Lenart U."/>
            <person name="Aleksandrzak-Piekarczyk T."/>
            <person name="Szatraj K."/>
            <person name="Zielenkiewicz U."/>
            <person name="Pilsyk S."/>
            <person name="Malc E."/>
            <person name="Mieczkowski P."/>
            <person name="Kruszewska J.S."/>
            <person name="Biernat P."/>
            <person name="Pawlowska J."/>
        </authorList>
    </citation>
    <scope>NUCLEOTIDE SEQUENCE</scope>
    <source>
        <strain evidence="1">WA0000017839</strain>
    </source>
</reference>
<evidence type="ECO:0000313" key="2">
    <source>
        <dbReference type="Proteomes" id="UP000603453"/>
    </source>
</evidence>
<accession>A0A8H7V9X5</accession>
<dbReference type="Proteomes" id="UP000603453">
    <property type="component" value="Unassembled WGS sequence"/>
</dbReference>
<keyword evidence="2" id="KW-1185">Reference proteome</keyword>
<name>A0A8H7V9X5_9FUNG</name>
<gene>
    <name evidence="1" type="ORF">INT47_000109</name>
</gene>
<dbReference type="OrthoDB" id="10437403at2759"/>
<dbReference type="EMBL" id="JAEPRD010000010">
    <property type="protein sequence ID" value="KAG2210952.1"/>
    <property type="molecule type" value="Genomic_DNA"/>
</dbReference>
<sequence>MSSSNSGKRFMAAFMGEIGDDVDKWLDEFHCLSQTSGWEENRKYDMMAFHLGGKAKKWFEDNKDSLINCELLELGVIKKYKTNDKEDFAKLTNPAHLSQENSSVHSKKPMFATLPVALVYKIKEAPPQAEISDAFFKLCVVAACTKRDVLMAYKSEKVGKNEILDDYLNKNFSRHGVINFNIMNLIGNILLCYLPDSYCDFISAYREKLKAGSIFDSDIEHSDLSDQQKTILQDKLRVFNMDNSKICGYVMNNFRIRCEKNIYLPNIDFLNWKTTCLTAEEKHVLDDY</sequence>
<protein>
    <submittedName>
        <fullName evidence="1">Uncharacterized protein</fullName>
    </submittedName>
</protein>
<comment type="caution">
    <text evidence="1">The sequence shown here is derived from an EMBL/GenBank/DDBJ whole genome shotgun (WGS) entry which is preliminary data.</text>
</comment>